<dbReference type="STRING" id="1824.SAMN05444423_102621"/>
<sequence>MAVRRTNPVEMRRRLIDATVTCLMEHGYAGTTTLRVQQVAGVSRGALLHHFPSKADMFVAAVQRVAEQQADDIRSALADPPPATGRIEFAIGVLREAMSGPLYLAGYELWMAARTDPQLRTVLAPYEREVGRAIRQLGAEAFGPGYAELPGFPVAFESLLELLRGQAITSVLRTDPATADKVLAAWAVTFPTLCALTPAGTPDPG</sequence>
<accession>U5EI15</accession>
<dbReference type="SUPFAM" id="SSF46689">
    <property type="entry name" value="Homeodomain-like"/>
    <property type="match status" value="1"/>
</dbReference>
<dbReference type="InterPro" id="IPR050109">
    <property type="entry name" value="HTH-type_TetR-like_transc_reg"/>
</dbReference>
<feature type="DNA-binding region" description="H-T-H motif" evidence="2">
    <location>
        <begin position="32"/>
        <end position="51"/>
    </location>
</feature>
<evidence type="ECO:0000313" key="5">
    <source>
        <dbReference type="Proteomes" id="UP000017048"/>
    </source>
</evidence>
<dbReference type="GO" id="GO:0000976">
    <property type="term" value="F:transcription cis-regulatory region binding"/>
    <property type="evidence" value="ECO:0007669"/>
    <property type="project" value="TreeGrafter"/>
</dbReference>
<dbReference type="GeneID" id="91517650"/>
<dbReference type="Proteomes" id="UP000017048">
    <property type="component" value="Unassembled WGS sequence"/>
</dbReference>
<dbReference type="Gene3D" id="1.10.357.10">
    <property type="entry name" value="Tetracycline Repressor, domain 2"/>
    <property type="match status" value="1"/>
</dbReference>
<keyword evidence="1 2" id="KW-0238">DNA-binding</keyword>
<dbReference type="InterPro" id="IPR009057">
    <property type="entry name" value="Homeodomain-like_sf"/>
</dbReference>
<dbReference type="RefSeq" id="WP_019047227.1">
    <property type="nucleotide sequence ID" value="NZ_BAFO02000032.1"/>
</dbReference>
<dbReference type="PROSITE" id="PS50977">
    <property type="entry name" value="HTH_TETR_2"/>
    <property type="match status" value="1"/>
</dbReference>
<name>U5EI15_NOCAS</name>
<dbReference type="Pfam" id="PF00440">
    <property type="entry name" value="TetR_N"/>
    <property type="match status" value="1"/>
</dbReference>
<feature type="domain" description="HTH tetR-type" evidence="3">
    <location>
        <begin position="9"/>
        <end position="69"/>
    </location>
</feature>
<dbReference type="PANTHER" id="PTHR30055:SF226">
    <property type="entry name" value="HTH-TYPE TRANSCRIPTIONAL REGULATOR PKSA"/>
    <property type="match status" value="1"/>
</dbReference>
<protein>
    <submittedName>
        <fullName evidence="4">TetR family transcriptional regulator</fullName>
    </submittedName>
</protein>
<reference evidence="4 5" key="1">
    <citation type="journal article" date="2014" name="BMC Genomics">
        <title>Genome based analysis of type-I polyketide synthase and nonribosomal peptide synthetase gene clusters in seven strains of five representative Nocardia species.</title>
        <authorList>
            <person name="Komaki H."/>
            <person name="Ichikawa N."/>
            <person name="Hosoyama A."/>
            <person name="Takahashi-Nakaguchi A."/>
            <person name="Matsuzawa T."/>
            <person name="Suzuki K."/>
            <person name="Fujita N."/>
            <person name="Gonoi T."/>
        </authorList>
    </citation>
    <scope>NUCLEOTIDE SEQUENCE [LARGE SCALE GENOMIC DNA]</scope>
    <source>
        <strain evidence="4 5">NBRC 15531</strain>
    </source>
</reference>
<dbReference type="PRINTS" id="PR00455">
    <property type="entry name" value="HTHTETR"/>
</dbReference>
<organism evidence="4 5">
    <name type="scientific">Nocardia asteroides NBRC 15531</name>
    <dbReference type="NCBI Taxonomy" id="1110697"/>
    <lineage>
        <taxon>Bacteria</taxon>
        <taxon>Bacillati</taxon>
        <taxon>Actinomycetota</taxon>
        <taxon>Actinomycetes</taxon>
        <taxon>Mycobacteriales</taxon>
        <taxon>Nocardiaceae</taxon>
        <taxon>Nocardia</taxon>
    </lineage>
</organism>
<evidence type="ECO:0000256" key="2">
    <source>
        <dbReference type="PROSITE-ProRule" id="PRU00335"/>
    </source>
</evidence>
<evidence type="ECO:0000259" key="3">
    <source>
        <dbReference type="PROSITE" id="PS50977"/>
    </source>
</evidence>
<keyword evidence="5" id="KW-1185">Reference proteome</keyword>
<dbReference type="eggNOG" id="COG1309">
    <property type="taxonomic scope" value="Bacteria"/>
</dbReference>
<comment type="caution">
    <text evidence="4">The sequence shown here is derived from an EMBL/GenBank/DDBJ whole genome shotgun (WGS) entry which is preliminary data.</text>
</comment>
<dbReference type="InterPro" id="IPR001647">
    <property type="entry name" value="HTH_TetR"/>
</dbReference>
<evidence type="ECO:0000313" key="4">
    <source>
        <dbReference type="EMBL" id="GAD85998.1"/>
    </source>
</evidence>
<dbReference type="PANTHER" id="PTHR30055">
    <property type="entry name" value="HTH-TYPE TRANSCRIPTIONAL REGULATOR RUTR"/>
    <property type="match status" value="1"/>
</dbReference>
<gene>
    <name evidence="4" type="ORF">NCAST_32_04850</name>
</gene>
<dbReference type="GO" id="GO:0003700">
    <property type="term" value="F:DNA-binding transcription factor activity"/>
    <property type="evidence" value="ECO:0007669"/>
    <property type="project" value="TreeGrafter"/>
</dbReference>
<dbReference type="AlphaFoldDB" id="U5EI15"/>
<proteinExistence type="predicted"/>
<dbReference type="EMBL" id="BAFO02000032">
    <property type="protein sequence ID" value="GAD85998.1"/>
    <property type="molecule type" value="Genomic_DNA"/>
</dbReference>
<evidence type="ECO:0000256" key="1">
    <source>
        <dbReference type="ARBA" id="ARBA00023125"/>
    </source>
</evidence>